<dbReference type="EMBL" id="CAJOBC010105905">
    <property type="protein sequence ID" value="CAF4500340.1"/>
    <property type="molecule type" value="Genomic_DNA"/>
</dbReference>
<feature type="non-terminal residue" evidence="1">
    <location>
        <position position="177"/>
    </location>
</feature>
<name>A0A816BU61_9BILA</name>
<evidence type="ECO:0000313" key="1">
    <source>
        <dbReference type="EMBL" id="CAF1614863.1"/>
    </source>
</evidence>
<keyword evidence="3" id="KW-1185">Reference proteome</keyword>
<evidence type="ECO:0000313" key="2">
    <source>
        <dbReference type="EMBL" id="CAF4500340.1"/>
    </source>
</evidence>
<dbReference type="Proteomes" id="UP000663829">
    <property type="component" value="Unassembled WGS sequence"/>
</dbReference>
<reference evidence="1" key="1">
    <citation type="submission" date="2021-02" db="EMBL/GenBank/DDBJ databases">
        <authorList>
            <person name="Nowell W R."/>
        </authorList>
    </citation>
    <scope>NUCLEOTIDE SEQUENCE</scope>
</reference>
<feature type="non-terminal residue" evidence="1">
    <location>
        <position position="1"/>
    </location>
</feature>
<dbReference type="EMBL" id="CAJNOQ010039004">
    <property type="protein sequence ID" value="CAF1614863.1"/>
    <property type="molecule type" value="Genomic_DNA"/>
</dbReference>
<evidence type="ECO:0000313" key="3">
    <source>
        <dbReference type="Proteomes" id="UP000663829"/>
    </source>
</evidence>
<comment type="caution">
    <text evidence="1">The sequence shown here is derived from an EMBL/GenBank/DDBJ whole genome shotgun (WGS) entry which is preliminary data.</text>
</comment>
<gene>
    <name evidence="1" type="ORF">GPM918_LOCUS43338</name>
    <name evidence="2" type="ORF">SRO942_LOCUS44805</name>
</gene>
<proteinExistence type="predicted"/>
<organism evidence="1 3">
    <name type="scientific">Didymodactylos carnosus</name>
    <dbReference type="NCBI Taxonomy" id="1234261"/>
    <lineage>
        <taxon>Eukaryota</taxon>
        <taxon>Metazoa</taxon>
        <taxon>Spiralia</taxon>
        <taxon>Gnathifera</taxon>
        <taxon>Rotifera</taxon>
        <taxon>Eurotatoria</taxon>
        <taxon>Bdelloidea</taxon>
        <taxon>Philodinida</taxon>
        <taxon>Philodinidae</taxon>
        <taxon>Didymodactylos</taxon>
    </lineage>
</organism>
<accession>A0A816BU61</accession>
<protein>
    <submittedName>
        <fullName evidence="1">Uncharacterized protein</fullName>
    </submittedName>
</protein>
<sequence>MQIETLWPVSKEYHLRPRSHTPTNDATTNDSVYSDDVQTSFNELSSSILERLNENYILSFEEVKEMYLTVINKRNHKLTDHMIRTTTIKNQLKSSLGDKISFIVETKRNGTYIILNNLNKYALIVLKQQITNNNSTISLSTITNQQAKSQEQNDSELILSSISLLRKTFDEAFKIFD</sequence>
<dbReference type="Proteomes" id="UP000681722">
    <property type="component" value="Unassembled WGS sequence"/>
</dbReference>
<dbReference type="AlphaFoldDB" id="A0A816BU61"/>